<dbReference type="InterPro" id="IPR038511">
    <property type="entry name" value="TAP42/TAP46-like_sf"/>
</dbReference>
<comment type="caution">
    <text evidence="2">The sequence shown here is derived from an EMBL/GenBank/DDBJ whole genome shotgun (WGS) entry which is preliminary data.</text>
</comment>
<dbReference type="GO" id="GO:0035303">
    <property type="term" value="P:regulation of dephosphorylation"/>
    <property type="evidence" value="ECO:0007669"/>
    <property type="project" value="TreeGrafter"/>
</dbReference>
<dbReference type="PANTHER" id="PTHR10933:SF9">
    <property type="entry name" value="IMMUNOGLOBULIN-BINDING PROTEIN 1"/>
    <property type="match status" value="1"/>
</dbReference>
<dbReference type="GO" id="GO:0051721">
    <property type="term" value="F:protein phosphatase 2A binding"/>
    <property type="evidence" value="ECO:0007669"/>
    <property type="project" value="TreeGrafter"/>
</dbReference>
<organism evidence="2">
    <name type="scientific">Aureobasidium pullulans</name>
    <name type="common">Black yeast</name>
    <name type="synonym">Pullularia pullulans</name>
    <dbReference type="NCBI Taxonomy" id="5580"/>
    <lineage>
        <taxon>Eukaryota</taxon>
        <taxon>Fungi</taxon>
        <taxon>Dikarya</taxon>
        <taxon>Ascomycota</taxon>
        <taxon>Pezizomycotina</taxon>
        <taxon>Dothideomycetes</taxon>
        <taxon>Dothideomycetidae</taxon>
        <taxon>Dothideales</taxon>
        <taxon>Saccotheciaceae</taxon>
        <taxon>Aureobasidium</taxon>
    </lineage>
</organism>
<protein>
    <submittedName>
        <fullName evidence="2">Phosphatase 2A-associated protein</fullName>
    </submittedName>
</protein>
<evidence type="ECO:0000313" key="2">
    <source>
        <dbReference type="EMBL" id="THX15921.1"/>
    </source>
</evidence>
<accession>A0A4S9D6G2</accession>
<dbReference type="PANTHER" id="PTHR10933">
    <property type="entry name" value="IMMUNOGLOBULIN-BINDING PROTEIN 1"/>
    <property type="match status" value="1"/>
</dbReference>
<reference evidence="2" key="1">
    <citation type="submission" date="2018-10" db="EMBL/GenBank/DDBJ databases">
        <title>Fifty Aureobasidium pullulans genomes reveal a recombining polyextremotolerant generalist.</title>
        <authorList>
            <person name="Gostincar C."/>
            <person name="Turk M."/>
            <person name="Zajc J."/>
            <person name="Gunde-Cimerman N."/>
        </authorList>
    </citation>
    <scope>NUCLEOTIDE SEQUENCE [LARGE SCALE GENOMIC DNA]</scope>
    <source>
        <strain evidence="2">EXF-10085</strain>
    </source>
</reference>
<feature type="region of interest" description="Disordered" evidence="1">
    <location>
        <begin position="345"/>
        <end position="367"/>
    </location>
</feature>
<dbReference type="AlphaFoldDB" id="A0A4S9D6G2"/>
<evidence type="ECO:0000256" key="1">
    <source>
        <dbReference type="SAM" id="MobiDB-lite"/>
    </source>
</evidence>
<dbReference type="InterPro" id="IPR007304">
    <property type="entry name" value="TAP46-like"/>
</dbReference>
<dbReference type="GO" id="GO:0005829">
    <property type="term" value="C:cytosol"/>
    <property type="evidence" value="ECO:0007669"/>
    <property type="project" value="TreeGrafter"/>
</dbReference>
<dbReference type="Pfam" id="PF04177">
    <property type="entry name" value="TAP42"/>
    <property type="match status" value="1"/>
</dbReference>
<sequence>MESSTFYILHKQNNDMSEEPQTLKGAWQSAENKRRQIETSWETNTPAHQALVNAAISSYEQCLRIQDQIALFSPNESLEDIATNDLHHLLSQYRLADLVQRLSSQDRKAVLRRAQDSYEKFLRQLDLYDMLTSSDLKLLEQYRDSPTTFSTASTSDPAARRETKILRFKQEKDLKQKLQHLQQNPAALQNDDDMYRSLQLTQIEFCVHQTYQSLESIAQELHILSRAPPPPPPGQESLPFDVRERYKNNDGYSEKLDGPMSAGLSGPMLSKDGKPLRPFTLLNTRQTLKDGVFRPDHSLPTMTIDEYLDEEKRRGGMIEGGGAQSGIKPEVDEDDLDKADEETMKARAWDEYVEHNPKGSGNTLNRG</sequence>
<name>A0A4S9D6G2_AURPU</name>
<proteinExistence type="predicted"/>
<dbReference type="EMBL" id="QZAS01000004">
    <property type="protein sequence ID" value="THX15921.1"/>
    <property type="molecule type" value="Genomic_DNA"/>
</dbReference>
<dbReference type="GO" id="GO:0009966">
    <property type="term" value="P:regulation of signal transduction"/>
    <property type="evidence" value="ECO:0007669"/>
    <property type="project" value="InterPro"/>
</dbReference>
<dbReference type="Gene3D" id="1.25.40.540">
    <property type="entry name" value="TAP42-like family"/>
    <property type="match status" value="1"/>
</dbReference>
<feature type="compositionally biased region" description="Basic and acidic residues" evidence="1">
    <location>
        <begin position="345"/>
        <end position="357"/>
    </location>
</feature>
<gene>
    <name evidence="2" type="ORF">D6D13_01734</name>
</gene>